<evidence type="ECO:0000313" key="1">
    <source>
        <dbReference type="EMBL" id="RUR68654.1"/>
    </source>
</evidence>
<organism evidence="1 2">
    <name type="scientific">Variovorax guangxiensis</name>
    <dbReference type="NCBI Taxonomy" id="1775474"/>
    <lineage>
        <taxon>Bacteria</taxon>
        <taxon>Pseudomonadati</taxon>
        <taxon>Pseudomonadota</taxon>
        <taxon>Betaproteobacteria</taxon>
        <taxon>Burkholderiales</taxon>
        <taxon>Comamonadaceae</taxon>
        <taxon>Variovorax</taxon>
    </lineage>
</organism>
<dbReference type="Proteomes" id="UP000281118">
    <property type="component" value="Unassembled WGS sequence"/>
</dbReference>
<accession>A0A433MM02</accession>
<proteinExistence type="predicted"/>
<comment type="caution">
    <text evidence="1">The sequence shown here is derived from an EMBL/GenBank/DDBJ whole genome shotgun (WGS) entry which is preliminary data.</text>
</comment>
<dbReference type="OrthoDB" id="8856700at2"/>
<evidence type="ECO:0000313" key="2">
    <source>
        <dbReference type="Proteomes" id="UP000281118"/>
    </source>
</evidence>
<reference evidence="1 2" key="1">
    <citation type="submission" date="2018-12" db="EMBL/GenBank/DDBJ databases">
        <title>The genome sequences of Variovorax guangxiensis DSM 27352.</title>
        <authorList>
            <person name="Gao J."/>
            <person name="Sun J."/>
        </authorList>
    </citation>
    <scope>NUCLEOTIDE SEQUENCE [LARGE SCALE GENOMIC DNA]</scope>
    <source>
        <strain evidence="1 2">DSM 27352</strain>
    </source>
</reference>
<gene>
    <name evidence="1" type="ORF">EJP67_16450</name>
</gene>
<sequence>MTNTNTRKLSLRLVSKPVAKIDADLVAFAVMEHIDANFPDIWNAAPVSARASIRNAVVKAVVAEASRSGASA</sequence>
<protein>
    <submittedName>
        <fullName evidence="1">Uncharacterized protein</fullName>
    </submittedName>
</protein>
<name>A0A433MM02_9BURK</name>
<dbReference type="AlphaFoldDB" id="A0A433MM02"/>
<dbReference type="EMBL" id="RXFT01000006">
    <property type="protein sequence ID" value="RUR68654.1"/>
    <property type="molecule type" value="Genomic_DNA"/>
</dbReference>
<dbReference type="RefSeq" id="WP_126022792.1">
    <property type="nucleotide sequence ID" value="NZ_RXFT01000006.1"/>
</dbReference>